<comment type="caution">
    <text evidence="7">The sequence shown here is derived from an EMBL/GenBank/DDBJ whole genome shotgun (WGS) entry which is preliminary data.</text>
</comment>
<evidence type="ECO:0000313" key="7">
    <source>
        <dbReference type="EMBL" id="KAG7341153.1"/>
    </source>
</evidence>
<name>A0A9K3KCQ4_9STRA</name>
<organism evidence="7 8">
    <name type="scientific">Nitzschia inconspicua</name>
    <dbReference type="NCBI Taxonomy" id="303405"/>
    <lineage>
        <taxon>Eukaryota</taxon>
        <taxon>Sar</taxon>
        <taxon>Stramenopiles</taxon>
        <taxon>Ochrophyta</taxon>
        <taxon>Bacillariophyta</taxon>
        <taxon>Bacillariophyceae</taxon>
        <taxon>Bacillariophycidae</taxon>
        <taxon>Bacillariales</taxon>
        <taxon>Bacillariaceae</taxon>
        <taxon>Nitzschia</taxon>
    </lineage>
</organism>
<keyword evidence="4" id="KW-0677">Repeat</keyword>
<keyword evidence="8" id="KW-1185">Reference proteome</keyword>
<comment type="similarity">
    <text evidence="1 6">Belongs to the protein prenyltransferase subunit alpha family.</text>
</comment>
<sequence>MHGKKRAEYKAQAQNPKIAAALEGKAEQWYTLMKELQHRRDNSNNATTTETMDENFNESTSAATTTLMMTLKLLEKALLVNPDPLNLWNHRREVLLTMMSNDDNDDPSETTKIHNDKYDKILETERGLTQAALQRNPKSYGTWFHRKWILQTIKPVVVEAILKEELALTTLFLSLDERNFHCWNYRRFVVACMAGNWNGDWDVPIHKNATTTETTTMTSTNKLMGPQVLPSKGTGWDSSTILPETLTHTIPQALLRSEFEFTANKIKDNFSNFSAFHYRSQLLDFVVLSDDDDYDDQEDSLLQEFQLIEDAICTEPDDQTAWWYHAILLDKLDGKLSPSVKMKVAEQADLFRELLEDSPDGGKWISLGLLRVLTLLDSKTGDDSILEQQALLRRLMTIDPDRMGRYQTMINQIEKKVE</sequence>
<accession>A0A9K3KCQ4</accession>
<comment type="function">
    <text evidence="6">Catalyzes the transfer of a geranyl-geranyl moiety from geranyl-geranyl pyrophosphate to cysteines occuring in specific C-terminal amino acid sequences.</text>
</comment>
<evidence type="ECO:0000256" key="6">
    <source>
        <dbReference type="RuleBase" id="RU367120"/>
    </source>
</evidence>
<dbReference type="Pfam" id="PF01239">
    <property type="entry name" value="PPTA"/>
    <property type="match status" value="4"/>
</dbReference>
<dbReference type="GO" id="GO:0004663">
    <property type="term" value="F:Rab geranylgeranyltransferase activity"/>
    <property type="evidence" value="ECO:0007669"/>
    <property type="project" value="UniProtKB-UniRule"/>
</dbReference>
<protein>
    <recommendedName>
        <fullName evidence="6">Geranylgeranyl transferase type-2 subunit alpha</fullName>
        <ecNumber evidence="6">2.5.1.60</ecNumber>
    </recommendedName>
    <alternativeName>
        <fullName evidence="6">Geranylgeranyl transferase type II subunit alpha</fullName>
    </alternativeName>
</protein>
<dbReference type="AlphaFoldDB" id="A0A9K3KCQ4"/>
<dbReference type="EC" id="2.5.1.60" evidence="6"/>
<dbReference type="EMBL" id="JAGRRH010000026">
    <property type="protein sequence ID" value="KAG7341153.1"/>
    <property type="molecule type" value="Genomic_DNA"/>
</dbReference>
<dbReference type="GO" id="GO:0097354">
    <property type="term" value="P:prenylation"/>
    <property type="evidence" value="ECO:0007669"/>
    <property type="project" value="UniProtKB-UniRule"/>
</dbReference>
<dbReference type="PROSITE" id="PS51147">
    <property type="entry name" value="PFTA"/>
    <property type="match status" value="4"/>
</dbReference>
<gene>
    <name evidence="7" type="ORF">IV203_023104</name>
</gene>
<evidence type="ECO:0000256" key="4">
    <source>
        <dbReference type="ARBA" id="ARBA00022737"/>
    </source>
</evidence>
<keyword evidence="2 6" id="KW-0637">Prenyltransferase</keyword>
<dbReference type="InterPro" id="IPR002088">
    <property type="entry name" value="Prenyl_trans_a"/>
</dbReference>
<evidence type="ECO:0000256" key="2">
    <source>
        <dbReference type="ARBA" id="ARBA00022602"/>
    </source>
</evidence>
<proteinExistence type="inferred from homology"/>
<dbReference type="OrthoDB" id="1658at2759"/>
<evidence type="ECO:0000313" key="8">
    <source>
        <dbReference type="Proteomes" id="UP000693970"/>
    </source>
</evidence>
<evidence type="ECO:0000256" key="1">
    <source>
        <dbReference type="ARBA" id="ARBA00006734"/>
    </source>
</evidence>
<reference evidence="7" key="1">
    <citation type="journal article" date="2021" name="Sci. Rep.">
        <title>Diploid genomic architecture of Nitzschia inconspicua, an elite biomass production diatom.</title>
        <authorList>
            <person name="Oliver A."/>
            <person name="Podell S."/>
            <person name="Pinowska A."/>
            <person name="Traller J.C."/>
            <person name="Smith S.R."/>
            <person name="McClure R."/>
            <person name="Beliaev A."/>
            <person name="Bohutskyi P."/>
            <person name="Hill E.A."/>
            <person name="Rabines A."/>
            <person name="Zheng H."/>
            <person name="Allen L.Z."/>
            <person name="Kuo A."/>
            <person name="Grigoriev I.V."/>
            <person name="Allen A.E."/>
            <person name="Hazlebeck D."/>
            <person name="Allen E.E."/>
        </authorList>
    </citation>
    <scope>NUCLEOTIDE SEQUENCE</scope>
    <source>
        <strain evidence="7">Hildebrandi</strain>
    </source>
</reference>
<reference evidence="7" key="2">
    <citation type="submission" date="2021-04" db="EMBL/GenBank/DDBJ databases">
        <authorList>
            <person name="Podell S."/>
        </authorList>
    </citation>
    <scope>NUCLEOTIDE SEQUENCE</scope>
    <source>
        <strain evidence="7">Hildebrandi</strain>
    </source>
</reference>
<dbReference type="Proteomes" id="UP000693970">
    <property type="component" value="Unassembled WGS sequence"/>
</dbReference>
<keyword evidence="3 6" id="KW-0808">Transferase</keyword>
<dbReference type="PANTHER" id="PTHR11129">
    <property type="entry name" value="PROTEIN FARNESYLTRANSFERASE ALPHA SUBUNIT/RAB GERANYLGERANYL TRANSFERASE ALPHA SUBUNIT"/>
    <property type="match status" value="1"/>
</dbReference>
<dbReference type="PANTHER" id="PTHR11129:SF2">
    <property type="entry name" value="GERANYLGERANYL TRANSFERASE TYPE-2 SUBUNIT ALPHA"/>
    <property type="match status" value="1"/>
</dbReference>
<comment type="catalytic activity">
    <reaction evidence="5 6">
        <text>geranylgeranyl diphosphate + L-cysteinyl-[protein] = S-geranylgeranyl-L-cysteinyl-[protein] + diphosphate</text>
        <dbReference type="Rhea" id="RHEA:21240"/>
        <dbReference type="Rhea" id="RHEA-COMP:10131"/>
        <dbReference type="Rhea" id="RHEA-COMP:11537"/>
        <dbReference type="ChEBI" id="CHEBI:29950"/>
        <dbReference type="ChEBI" id="CHEBI:33019"/>
        <dbReference type="ChEBI" id="CHEBI:57533"/>
        <dbReference type="ChEBI" id="CHEBI:86021"/>
        <dbReference type="EC" id="2.5.1.60"/>
    </reaction>
</comment>
<evidence type="ECO:0000256" key="3">
    <source>
        <dbReference type="ARBA" id="ARBA00022679"/>
    </source>
</evidence>
<evidence type="ECO:0000256" key="5">
    <source>
        <dbReference type="ARBA" id="ARBA00047658"/>
    </source>
</evidence>
<dbReference type="GO" id="GO:0005968">
    <property type="term" value="C:Rab-protein geranylgeranyltransferase complex"/>
    <property type="evidence" value="ECO:0007669"/>
    <property type="project" value="TreeGrafter"/>
</dbReference>